<keyword evidence="4" id="KW-0732">Signal</keyword>
<dbReference type="PANTHER" id="PTHR30620">
    <property type="entry name" value="PERIPLASMIC BETA-GLUCOSIDASE-RELATED"/>
    <property type="match status" value="1"/>
</dbReference>
<comment type="catalytic activity">
    <reaction evidence="1">
        <text>Hydrolysis of terminal, non-reducing beta-D-glucosyl residues with release of beta-D-glucose.</text>
        <dbReference type="EC" id="3.2.1.21"/>
    </reaction>
</comment>
<evidence type="ECO:0000256" key="6">
    <source>
        <dbReference type="ARBA" id="ARBA00023295"/>
    </source>
</evidence>
<feature type="domain" description="Glycoside hydrolase family 3 C-terminal" evidence="9">
    <location>
        <begin position="494"/>
        <end position="706"/>
    </location>
</feature>
<sequence length="765" mass="80084">MSSSSSAITKTAIVSSVAVSCSQHGPVRVPAGRFSATASRRALPARSGGGAADSLHPAAIEGDGMRRYVIGFGAAAAVAVLVAALLPTLRDDAPARPGPDAPYRDAGLPVDRRVDDLMARMSPADKIGQMTQAERNVVAGDPALVTRWRLGSVLSGGGSVPSPNTPEAWVDQVNTLQRAALDTPLGIPLIYGIDAVHGHGNAHGATVFPHNVGLGASRDPELVRRVYRATGEEMRATGIPWNFAPCVCVGRDERWGRTKESFGEDPALVTKMTTAIDGLRDAGVLATVKHFAGDGDTGYGTGDSEYAIDQGVTVTSREDFNRIDLAPYAAAVREHDVQSVMPSYSSVDWTEDGTGNPVKMHASRELITGTLKGDLGFDGFVISDFEAIHQIPDPDGAGEAGEPTAAQVRIGVNAGTDMFMEPKTAPRFQDLLTAEVDAGRVSMERIDDAVRRILRVKFQIGLFEKPYASLDRLGEVGSAAHRAIGREAVARSQVLLKNAGDALPLRPDARIYVAGRNAADLGNQAGGWTIDWQGRSGDIIPGSTVLDGIREVAPGATVTHSPDASAPIDAEVGVVVVGETPYAEGFGDVGGKVCPWCPAAQKETKSLTLQPADRTVVGKVCAAVATCVVLLVSGRPQVITDQLGEIDALVASWLPGSEGAGVADVLFGRQPFTGRLPLSWPRTVAQVPVNVGDAVYEPLFPYGWGLRTGASRGSALDAARDAAQKRAAAGRAPAGWQRRIAEADLAAGAGREKEALSLLRQVATG</sequence>
<keyword evidence="7" id="KW-0472">Membrane</keyword>
<organism evidence="10 11">
    <name type="scientific">Actinoplanes aureus</name>
    <dbReference type="NCBI Taxonomy" id="2792083"/>
    <lineage>
        <taxon>Bacteria</taxon>
        <taxon>Bacillati</taxon>
        <taxon>Actinomycetota</taxon>
        <taxon>Actinomycetes</taxon>
        <taxon>Micromonosporales</taxon>
        <taxon>Micromonosporaceae</taxon>
        <taxon>Actinoplanes</taxon>
    </lineage>
</organism>
<gene>
    <name evidence="10" type="ORF">I4J89_06300</name>
</gene>
<accession>A0A931CA16</accession>
<feature type="transmembrane region" description="Helical" evidence="7">
    <location>
        <begin position="68"/>
        <end position="89"/>
    </location>
</feature>
<dbReference type="Gene3D" id="3.20.20.300">
    <property type="entry name" value="Glycoside hydrolase, family 3, N-terminal domain"/>
    <property type="match status" value="1"/>
</dbReference>
<keyword evidence="7" id="KW-1133">Transmembrane helix</keyword>
<evidence type="ECO:0000256" key="1">
    <source>
        <dbReference type="ARBA" id="ARBA00000448"/>
    </source>
</evidence>
<comment type="similarity">
    <text evidence="2">Belongs to the glycosyl hydrolase 3 family.</text>
</comment>
<dbReference type="GO" id="GO:0008422">
    <property type="term" value="F:beta-glucosidase activity"/>
    <property type="evidence" value="ECO:0007669"/>
    <property type="project" value="UniProtKB-EC"/>
</dbReference>
<evidence type="ECO:0000313" key="10">
    <source>
        <dbReference type="EMBL" id="MBG0561070.1"/>
    </source>
</evidence>
<dbReference type="SUPFAM" id="SSF51445">
    <property type="entry name" value="(Trans)glycosidases"/>
    <property type="match status" value="1"/>
</dbReference>
<dbReference type="AlphaFoldDB" id="A0A931CA16"/>
<dbReference type="SUPFAM" id="SSF52279">
    <property type="entry name" value="Beta-D-glucan exohydrolase, C-terminal domain"/>
    <property type="match status" value="1"/>
</dbReference>
<dbReference type="InterPro" id="IPR051915">
    <property type="entry name" value="Cellulose_Degrad_GH3"/>
</dbReference>
<dbReference type="PRINTS" id="PR00133">
    <property type="entry name" value="GLHYDRLASE3"/>
</dbReference>
<keyword evidence="5 10" id="KW-0378">Hydrolase</keyword>
<evidence type="ECO:0000256" key="5">
    <source>
        <dbReference type="ARBA" id="ARBA00022801"/>
    </source>
</evidence>
<proteinExistence type="inferred from homology"/>
<dbReference type="InterPro" id="IPR002772">
    <property type="entry name" value="Glyco_hydro_3_C"/>
</dbReference>
<keyword evidence="11" id="KW-1185">Reference proteome</keyword>
<keyword evidence="6" id="KW-0326">Glycosidase</keyword>
<comment type="caution">
    <text evidence="10">The sequence shown here is derived from an EMBL/GenBank/DDBJ whole genome shotgun (WGS) entry which is preliminary data.</text>
</comment>
<dbReference type="GO" id="GO:0009251">
    <property type="term" value="P:glucan catabolic process"/>
    <property type="evidence" value="ECO:0007669"/>
    <property type="project" value="TreeGrafter"/>
</dbReference>
<evidence type="ECO:0000313" key="11">
    <source>
        <dbReference type="Proteomes" id="UP000598146"/>
    </source>
</evidence>
<keyword evidence="7" id="KW-0812">Transmembrane</keyword>
<dbReference type="InterPro" id="IPR036881">
    <property type="entry name" value="Glyco_hydro_3_C_sf"/>
</dbReference>
<dbReference type="InterPro" id="IPR001764">
    <property type="entry name" value="Glyco_hydro_3_N"/>
</dbReference>
<dbReference type="InterPro" id="IPR036962">
    <property type="entry name" value="Glyco_hydro_3_N_sf"/>
</dbReference>
<dbReference type="Pfam" id="PF00933">
    <property type="entry name" value="Glyco_hydro_3"/>
    <property type="match status" value="1"/>
</dbReference>
<protein>
    <recommendedName>
        <fullName evidence="3">beta-glucosidase</fullName>
        <ecNumber evidence="3">3.2.1.21</ecNumber>
    </recommendedName>
</protein>
<dbReference type="Pfam" id="PF01915">
    <property type="entry name" value="Glyco_hydro_3_C"/>
    <property type="match status" value="1"/>
</dbReference>
<evidence type="ECO:0000256" key="2">
    <source>
        <dbReference type="ARBA" id="ARBA00005336"/>
    </source>
</evidence>
<evidence type="ECO:0000256" key="4">
    <source>
        <dbReference type="ARBA" id="ARBA00022729"/>
    </source>
</evidence>
<evidence type="ECO:0000259" key="9">
    <source>
        <dbReference type="Pfam" id="PF01915"/>
    </source>
</evidence>
<dbReference type="Proteomes" id="UP000598146">
    <property type="component" value="Unassembled WGS sequence"/>
</dbReference>
<dbReference type="EC" id="3.2.1.21" evidence="3"/>
<evidence type="ECO:0000256" key="3">
    <source>
        <dbReference type="ARBA" id="ARBA00012744"/>
    </source>
</evidence>
<name>A0A931CA16_9ACTN</name>
<evidence type="ECO:0000259" key="8">
    <source>
        <dbReference type="Pfam" id="PF00933"/>
    </source>
</evidence>
<dbReference type="Gene3D" id="3.40.50.1700">
    <property type="entry name" value="Glycoside hydrolase family 3 C-terminal domain"/>
    <property type="match status" value="1"/>
</dbReference>
<dbReference type="EMBL" id="JADQTO010000003">
    <property type="protein sequence ID" value="MBG0561070.1"/>
    <property type="molecule type" value="Genomic_DNA"/>
</dbReference>
<reference evidence="10" key="1">
    <citation type="submission" date="2020-11" db="EMBL/GenBank/DDBJ databases">
        <title>Isolation and identification of active actinomycetes.</title>
        <authorList>
            <person name="Sun X."/>
        </authorList>
    </citation>
    <scope>NUCLEOTIDE SEQUENCE</scope>
    <source>
        <strain evidence="10">NEAU-A11</strain>
    </source>
</reference>
<evidence type="ECO:0000256" key="7">
    <source>
        <dbReference type="SAM" id="Phobius"/>
    </source>
</evidence>
<feature type="domain" description="Glycoside hydrolase family 3 N-terminal" evidence="8">
    <location>
        <begin position="125"/>
        <end position="456"/>
    </location>
</feature>
<dbReference type="InterPro" id="IPR017853">
    <property type="entry name" value="GH"/>
</dbReference>
<dbReference type="PANTHER" id="PTHR30620:SF16">
    <property type="entry name" value="LYSOSOMAL BETA GLUCOSIDASE"/>
    <property type="match status" value="1"/>
</dbReference>